<evidence type="ECO:0000256" key="6">
    <source>
        <dbReference type="ARBA" id="ARBA00047942"/>
    </source>
</evidence>
<dbReference type="EC" id="2.1.1.72" evidence="1"/>
<dbReference type="Proteomes" id="UP000250272">
    <property type="component" value="Chromosome"/>
</dbReference>
<dbReference type="InterPro" id="IPR051537">
    <property type="entry name" value="DNA_Adenine_Mtase"/>
</dbReference>
<dbReference type="PROSITE" id="PS00092">
    <property type="entry name" value="N6_MTASE"/>
    <property type="match status" value="1"/>
</dbReference>
<dbReference type="Gene3D" id="1.20.1260.30">
    <property type="match status" value="1"/>
</dbReference>
<dbReference type="Pfam" id="PF02384">
    <property type="entry name" value="N6_Mtase"/>
    <property type="match status" value="1"/>
</dbReference>
<evidence type="ECO:0000256" key="4">
    <source>
        <dbReference type="ARBA" id="ARBA00022691"/>
    </source>
</evidence>
<dbReference type="GeneID" id="33326008"/>
<evidence type="ECO:0000256" key="3">
    <source>
        <dbReference type="ARBA" id="ARBA00022679"/>
    </source>
</evidence>
<evidence type="ECO:0000259" key="7">
    <source>
        <dbReference type="Pfam" id="PF02384"/>
    </source>
</evidence>
<feature type="domain" description="N6 adenine-specific DNA methyltransferase N-terminal" evidence="8">
    <location>
        <begin position="24"/>
        <end position="157"/>
    </location>
</feature>
<keyword evidence="5" id="KW-0680">Restriction system</keyword>
<dbReference type="GO" id="GO:0032259">
    <property type="term" value="P:methylation"/>
    <property type="evidence" value="ECO:0007669"/>
    <property type="project" value="UniProtKB-KW"/>
</dbReference>
<dbReference type="Pfam" id="PF12161">
    <property type="entry name" value="HsdM_N"/>
    <property type="match status" value="1"/>
</dbReference>
<organism evidence="9 10">
    <name type="scientific">Thermococcus barossii</name>
    <dbReference type="NCBI Taxonomy" id="54077"/>
    <lineage>
        <taxon>Archaea</taxon>
        <taxon>Methanobacteriati</taxon>
        <taxon>Methanobacteriota</taxon>
        <taxon>Thermococci</taxon>
        <taxon>Thermococcales</taxon>
        <taxon>Thermococcaceae</taxon>
        <taxon>Thermococcus</taxon>
    </lineage>
</organism>
<evidence type="ECO:0000259" key="8">
    <source>
        <dbReference type="Pfam" id="PF12161"/>
    </source>
</evidence>
<dbReference type="InterPro" id="IPR038333">
    <property type="entry name" value="T1MK-like_N_sf"/>
</dbReference>
<dbReference type="SUPFAM" id="SSF53335">
    <property type="entry name" value="S-adenosyl-L-methionine-dependent methyltransferases"/>
    <property type="match status" value="1"/>
</dbReference>
<keyword evidence="9" id="KW-0540">Nuclease</keyword>
<protein>
    <recommendedName>
        <fullName evidence="1">site-specific DNA-methyltransferase (adenine-specific)</fullName>
        <ecNumber evidence="1">2.1.1.72</ecNumber>
    </recommendedName>
</protein>
<keyword evidence="2" id="KW-0489">Methyltransferase</keyword>
<dbReference type="RefSeq" id="WP_088864683.1">
    <property type="nucleotide sequence ID" value="NZ_CP015101.1"/>
</dbReference>
<dbReference type="GO" id="GO:0009007">
    <property type="term" value="F:site-specific DNA-methyltransferase (adenine-specific) activity"/>
    <property type="evidence" value="ECO:0007669"/>
    <property type="project" value="UniProtKB-EC"/>
</dbReference>
<dbReference type="KEGG" id="tbs:A3L01_04515"/>
<name>A0A2Z2MIW1_9EURY</name>
<evidence type="ECO:0000313" key="10">
    <source>
        <dbReference type="Proteomes" id="UP000250272"/>
    </source>
</evidence>
<dbReference type="GO" id="GO:0009307">
    <property type="term" value="P:DNA restriction-modification system"/>
    <property type="evidence" value="ECO:0007669"/>
    <property type="project" value="UniProtKB-KW"/>
</dbReference>
<feature type="domain" description="DNA methylase adenine-specific" evidence="7">
    <location>
        <begin position="166"/>
        <end position="483"/>
    </location>
</feature>
<dbReference type="PANTHER" id="PTHR42933:SF3">
    <property type="entry name" value="TYPE I RESTRICTION ENZYME MJAVIII METHYLASE SUBUNIT"/>
    <property type="match status" value="1"/>
</dbReference>
<dbReference type="GO" id="GO:0004519">
    <property type="term" value="F:endonuclease activity"/>
    <property type="evidence" value="ECO:0007669"/>
    <property type="project" value="UniProtKB-KW"/>
</dbReference>
<dbReference type="GO" id="GO:0003677">
    <property type="term" value="F:DNA binding"/>
    <property type="evidence" value="ECO:0007669"/>
    <property type="project" value="InterPro"/>
</dbReference>
<dbReference type="GO" id="GO:0008170">
    <property type="term" value="F:N-methyltransferase activity"/>
    <property type="evidence" value="ECO:0007669"/>
    <property type="project" value="InterPro"/>
</dbReference>
<evidence type="ECO:0000256" key="2">
    <source>
        <dbReference type="ARBA" id="ARBA00022603"/>
    </source>
</evidence>
<accession>A0A2Z2MIW1</accession>
<proteinExistence type="predicted"/>
<dbReference type="REBASE" id="210318">
    <property type="entry name" value="M.Tba94ORF4515P"/>
</dbReference>
<dbReference type="InterPro" id="IPR003356">
    <property type="entry name" value="DNA_methylase_A-5"/>
</dbReference>
<sequence>MERKLTDFLDAPPKKDNGLTREELERVLKKAADLIRTRVDYKYILLLLFLKRLSDEWEKEFEEYVRKLMNEGLDRKTAEELALKDREAYTISYPPEYLWRKLREKDIESLPQNLSQALKKLAELNPNLRGIVDRFDFMEFMLHRDNAEILRQLFELFSGLDLKNASPDVLGDAYEWILRYFAPQKAKEGEVYTPREVIRLLVEILKPEPGEEVYDPSMGSGGMLIGAYIYVKEHRRADEAKKLFLYGQEVNPTTYALAEMNMILHGIKSPKLAVGDTLLRPAFKEGERLKRFDVVIANPPWNQDGYGEATLKKAEFKEERFKYGYPPNNSADWAWIQHMLASAKDNGRVGIVIDNGALFRGGAEKKIRAKILKDDLLEAVILLPEKLFYNTGAPGAIMIFNRNKPDDRKGKVLFINASQEYEKHPEVRKLNRLGEEHIRKIVDAFEKFEDVDGFARVVDLDEIKENDYNLNVTLYVFSMEEEEEIDVKAEWEELRRINEELAEVDEKIEGYLRELGHDCVNTTVSNK</sequence>
<dbReference type="InterPro" id="IPR002052">
    <property type="entry name" value="DNA_methylase_N6_adenine_CS"/>
</dbReference>
<keyword evidence="3" id="KW-0808">Transferase</keyword>
<keyword evidence="9" id="KW-0378">Hydrolase</keyword>
<dbReference type="EMBL" id="CP015101">
    <property type="protein sequence ID" value="ASJ04665.1"/>
    <property type="molecule type" value="Genomic_DNA"/>
</dbReference>
<gene>
    <name evidence="9" type="ORF">A3L01_04515</name>
</gene>
<dbReference type="PRINTS" id="PR00507">
    <property type="entry name" value="N12N6MTFRASE"/>
</dbReference>
<dbReference type="OrthoDB" id="45790at2157"/>
<evidence type="ECO:0000313" key="9">
    <source>
        <dbReference type="EMBL" id="ASJ04665.1"/>
    </source>
</evidence>
<reference evidence="9 10" key="1">
    <citation type="submission" date="2016-04" db="EMBL/GenBank/DDBJ databases">
        <title>Complete genome sequence of Thermococcus barossii type strain SHCK-94.</title>
        <authorList>
            <person name="Oger P.M."/>
        </authorList>
    </citation>
    <scope>NUCLEOTIDE SEQUENCE [LARGE SCALE GENOMIC DNA]</scope>
    <source>
        <strain evidence="9 10">SHCK-94</strain>
    </source>
</reference>
<keyword evidence="10" id="KW-1185">Reference proteome</keyword>
<dbReference type="PANTHER" id="PTHR42933">
    <property type="entry name" value="SLR6095 PROTEIN"/>
    <property type="match status" value="1"/>
</dbReference>
<dbReference type="InterPro" id="IPR022749">
    <property type="entry name" value="D12N6_MeTrfase_N"/>
</dbReference>
<dbReference type="InterPro" id="IPR029063">
    <property type="entry name" value="SAM-dependent_MTases_sf"/>
</dbReference>
<keyword evidence="9" id="KW-0255">Endonuclease</keyword>
<dbReference type="AlphaFoldDB" id="A0A2Z2MIW1"/>
<evidence type="ECO:0000256" key="5">
    <source>
        <dbReference type="ARBA" id="ARBA00022747"/>
    </source>
</evidence>
<comment type="catalytic activity">
    <reaction evidence="6">
        <text>a 2'-deoxyadenosine in DNA + S-adenosyl-L-methionine = an N(6)-methyl-2'-deoxyadenosine in DNA + S-adenosyl-L-homocysteine + H(+)</text>
        <dbReference type="Rhea" id="RHEA:15197"/>
        <dbReference type="Rhea" id="RHEA-COMP:12418"/>
        <dbReference type="Rhea" id="RHEA-COMP:12419"/>
        <dbReference type="ChEBI" id="CHEBI:15378"/>
        <dbReference type="ChEBI" id="CHEBI:57856"/>
        <dbReference type="ChEBI" id="CHEBI:59789"/>
        <dbReference type="ChEBI" id="CHEBI:90615"/>
        <dbReference type="ChEBI" id="CHEBI:90616"/>
        <dbReference type="EC" id="2.1.1.72"/>
    </reaction>
</comment>
<evidence type="ECO:0000256" key="1">
    <source>
        <dbReference type="ARBA" id="ARBA00011900"/>
    </source>
</evidence>
<keyword evidence="4" id="KW-0949">S-adenosyl-L-methionine</keyword>
<dbReference type="Gene3D" id="3.40.50.150">
    <property type="entry name" value="Vaccinia Virus protein VP39"/>
    <property type="match status" value="1"/>
</dbReference>